<dbReference type="Proteomes" id="UP000504631">
    <property type="component" value="Unplaced"/>
</dbReference>
<feature type="compositionally biased region" description="Low complexity" evidence="1">
    <location>
        <begin position="786"/>
        <end position="807"/>
    </location>
</feature>
<feature type="region of interest" description="Disordered" evidence="1">
    <location>
        <begin position="763"/>
        <end position="809"/>
    </location>
</feature>
<protein>
    <submittedName>
        <fullName evidence="3">Uncharacterized protein LOC117233312</fullName>
    </submittedName>
</protein>
<evidence type="ECO:0000313" key="2">
    <source>
        <dbReference type="Proteomes" id="UP000504631"/>
    </source>
</evidence>
<dbReference type="AlphaFoldDB" id="A0A6J3K8F6"/>
<reference evidence="3" key="1">
    <citation type="submission" date="2025-08" db="UniProtKB">
        <authorList>
            <consortium name="RefSeq"/>
        </authorList>
    </citation>
    <scope>IDENTIFICATION</scope>
    <source>
        <tissue evidence="3">Muscle</tissue>
    </source>
</reference>
<proteinExistence type="predicted"/>
<feature type="compositionally biased region" description="Basic residues" evidence="1">
    <location>
        <begin position="774"/>
        <end position="785"/>
    </location>
</feature>
<organism evidence="2 3">
    <name type="scientific">Bombus vosnesenskii</name>
    <dbReference type="NCBI Taxonomy" id="207650"/>
    <lineage>
        <taxon>Eukaryota</taxon>
        <taxon>Metazoa</taxon>
        <taxon>Ecdysozoa</taxon>
        <taxon>Arthropoda</taxon>
        <taxon>Hexapoda</taxon>
        <taxon>Insecta</taxon>
        <taxon>Pterygota</taxon>
        <taxon>Neoptera</taxon>
        <taxon>Endopterygota</taxon>
        <taxon>Hymenoptera</taxon>
        <taxon>Apocrita</taxon>
        <taxon>Aculeata</taxon>
        <taxon>Apoidea</taxon>
        <taxon>Anthophila</taxon>
        <taxon>Apidae</taxon>
        <taxon>Bombus</taxon>
        <taxon>Pyrobombus</taxon>
    </lineage>
</organism>
<accession>A0A6J3K8F6</accession>
<feature type="region of interest" description="Disordered" evidence="1">
    <location>
        <begin position="688"/>
        <end position="711"/>
    </location>
</feature>
<feature type="compositionally biased region" description="Polar residues" evidence="1">
    <location>
        <begin position="688"/>
        <end position="700"/>
    </location>
</feature>
<gene>
    <name evidence="3" type="primary">LOC117233312</name>
</gene>
<dbReference type="GeneID" id="117233312"/>
<keyword evidence="2" id="KW-1185">Reference proteome</keyword>
<evidence type="ECO:0000256" key="1">
    <source>
        <dbReference type="SAM" id="MobiDB-lite"/>
    </source>
</evidence>
<dbReference type="KEGG" id="bvk:117233312"/>
<evidence type="ECO:0000313" key="3">
    <source>
        <dbReference type="RefSeq" id="XP_033349387.1"/>
    </source>
</evidence>
<feature type="compositionally biased region" description="Basic and acidic residues" evidence="1">
    <location>
        <begin position="701"/>
        <end position="711"/>
    </location>
</feature>
<name>A0A6J3K8F6_9HYME</name>
<dbReference type="RefSeq" id="XP_033349387.1">
    <property type="nucleotide sequence ID" value="XM_033493496.1"/>
</dbReference>
<sequence length="835" mass="97891">MASLYIDRIKSDFQRYDHCLPRKTSYERWCPEIVIKRLSSQGFDDYYISKKLPVKKDCMDFIPKIPKIVTIGLKLDHQDNNNKNTHQFWGIAIIKNILMQYLSFIHSICRYQSILWKTSPNLIGSNPWCVFFFSYKPVCYCTHISHHTPLHCTHVHSPHCDLEVVHNCHFSKKHSCKLEPCDDKPIDQCQFIENTKKKKDACNDNTFVADKIDNRQSDYTVKKSTKFVSESEYNSRRTTYNRSYNNQIVKSKKSVCCQTDRSYPIKSEKHVKHNQKENYTSTNTSSSKDIKTIFATDRVNFHSERSKTNLELLGTRYMKKIASRKHGNNTTEKRPRKYDTENLSRVRRKENKFVKLKRRGTIKNINLLPENFFSNGSVTNFASDNLTKILRKYNRRKEALSENRKYDLQRMLNNRMENDVDISKSIACNDTYFIDSTDRVEDEEGIMLENSVPVESNVNSLKTSNVSWKSNNYLVEDKTSEVIILGNVKKRLEEDYDDYFSLHDDDLFHDAEDSNDILEIDQPSTEVTMNHYDYYRYTLYNIYPNEPKSVLVTTSATKHQKTKQELTEQSVQTSRNRTSSIHKFRFANSNLNCNRSSLREQECSPSSSIEYCSARDISLSKLQSSHDDCFSNDVSFKDDNMLQDTREFFDHIPVDSYTVCYYQRNSTPNFSNSSKLITESLDSGTLTDCSRGQFRNTSNERPNEKSEKKVREEWKGYVRKVDLLPTYDFDTDSSYSDESLDRRIDVVIKEFTENLILSERKAKTRLRKMENSTRHRPTSKRRRNRQQAQRVRGCISKRSSTSKFESSPRLNDDDWVISSSTPPLFSFSDSEIDHI</sequence>